<dbReference type="Pfam" id="PF10433">
    <property type="entry name" value="Beta-prop_RSE1_1st"/>
    <property type="match status" value="1"/>
</dbReference>
<evidence type="ECO:0000256" key="3">
    <source>
        <dbReference type="ARBA" id="ARBA00022728"/>
    </source>
</evidence>
<dbReference type="InterPro" id="IPR015943">
    <property type="entry name" value="WD40/YVTN_repeat-like_dom_sf"/>
</dbReference>
<evidence type="ECO:0000256" key="2">
    <source>
        <dbReference type="ARBA" id="ARBA00022664"/>
    </source>
</evidence>
<feature type="coiled-coil region" evidence="6">
    <location>
        <begin position="1115"/>
        <end position="1142"/>
    </location>
</feature>
<sequence>MNFINLSLENTGKITHSLFGDFSGNGAIELLIVRSQTTIELYRINENDQVLLILQESVFCMIRSMCKIRVGSEAKDYILIGSDSGSITLLGYSSEQNKLIPIYNEIFGKSGIRRVVPGEYICSDPMGRAAMIGAIEKQKLVYIFNRDSNGKITISSPLEAHKSNTICYNIIALNVGYDNPMFATIEVDYNEQYLSHIEHRIIKKYVVFYELDLGLNHVIRKVAEPIDPTSNYLIPILSLNEGYHYGIFICSEDKITWFNIGHDKISIPIPKYHNQSNTHSTLITSHVMRTHKGKHFVLLQSEFGDLFQLSFDTKEKGQLDNIHLKYFDSIPTALSLQFSKRGHFLCVGEYGDSILYNIISMENISIPFEKDGRLEFERHKEILNLEEIYRFKSLAPLIDLKVAPATSSQDTTKMYAFCGKGNQSTIKILKNQLNTLDAVEIELPAIPISIWPLKKETDEYHQYLAISYSNITTLLKITEDEMSECTTSPILLSTPSLLVSMLFDGTFLQVMTDRIIIYSEPIQQFITEDQKYVCASCNGCELIVSVEKNNQTSLIYFQYQSGHLLTMERKDNLSKITALALDQFHPSKHCAIGCIDGSVHLLSLIPNETTKALSRVSLQTYECSINSLTFNIIDNTSYLFAGLSNGLLGRSVYDPISGEINESSLNFVGSRPVTLSNVKDCGEDSVLAISGRSLLSYKNGTKIKTTPLNIQNTTLACGILVPFVDNAIAIICEKVMKIITIESTSSSLTGKNIQISYTPRKVITHPTIPLLYILEGDNNSCKVGNEIIQTNEGNWVGGIHTLDASQDELIQFIDFDNNKHPTGGCVVRSISKNQTYLIIGVIESYKTRPIQWKSSEIQVYSINERSINYCYSTKVEYPVRAFAEFKGMVLAGVGNILRLYDIGLKSLLRKAEKRQFASDIAQLHVIGETILLTGVSDGFNLIRYNQINHKFDIYADSLPRWVVTAAPLNQSTVLASDKFGEIFMYQLPKEIEEQALNPFSTLLQPHKTIYEGSSYKMVTATQFFVGDIATSFAQCSLIPGAPSIFLYSNFMGGLSALIPLQSQNDIDFYQHLEMHMRVHWTNLTDRNHISFRSSIVPVKDTVDGDLCELYERLPYEIQQEIAEEMEKEVNEIIKKLHDLRHSRLF</sequence>
<feature type="domain" description="RSE1/DDB1/CPSF1 first beta-propeller" evidence="8">
    <location>
        <begin position="14"/>
        <end position="362"/>
    </location>
</feature>
<dbReference type="GO" id="GO:0006397">
    <property type="term" value="P:mRNA processing"/>
    <property type="evidence" value="ECO:0007669"/>
    <property type="project" value="UniProtKB-KW"/>
</dbReference>
<evidence type="ECO:0000313" key="11">
    <source>
        <dbReference type="Proteomes" id="UP000078387"/>
    </source>
</evidence>
<dbReference type="Proteomes" id="UP000078387">
    <property type="component" value="Unassembled WGS sequence"/>
</dbReference>
<evidence type="ECO:0000313" key="10">
    <source>
        <dbReference type="EMBL" id="GAT98571.1"/>
    </source>
</evidence>
<gene>
    <name evidence="10" type="ORF">CL6EHI_144720</name>
</gene>
<dbReference type="InterPro" id="IPR036322">
    <property type="entry name" value="WD40_repeat_dom_sf"/>
</dbReference>
<dbReference type="OMA" id="PRATGHW"/>
<dbReference type="Pfam" id="PF03178">
    <property type="entry name" value="CPSF_A"/>
    <property type="match status" value="1"/>
</dbReference>
<keyword evidence="4" id="KW-0508">mRNA splicing</keyword>
<proteinExistence type="predicted"/>
<dbReference type="FunFam" id="2.130.10.10:FF:001143">
    <property type="entry name" value="Pre-mRNA-splicing factor rse-1, putative"/>
    <property type="match status" value="1"/>
</dbReference>
<dbReference type="InterPro" id="IPR018846">
    <property type="entry name" value="Beta-prop_RSE1/DDB1/CPSF1_1st"/>
</dbReference>
<dbReference type="SUPFAM" id="SSF50978">
    <property type="entry name" value="WD40 repeat-like"/>
    <property type="match status" value="1"/>
</dbReference>
<dbReference type="VEuPathDB" id="AmoebaDB:EHI7A_087940"/>
<feature type="domain" description="RSE1/DDB1/CPSF1 second beta-propeller" evidence="9">
    <location>
        <begin position="439"/>
        <end position="741"/>
    </location>
</feature>
<keyword evidence="3" id="KW-0747">Spliceosome</keyword>
<keyword evidence="5" id="KW-0539">Nucleus</keyword>
<keyword evidence="6" id="KW-0175">Coiled coil</keyword>
<comment type="subcellular location">
    <subcellularLocation>
        <location evidence="1">Nucleus</location>
    </subcellularLocation>
</comment>
<accession>A0A5K1U9H3</accession>
<evidence type="ECO:0000256" key="6">
    <source>
        <dbReference type="SAM" id="Coils"/>
    </source>
</evidence>
<evidence type="ECO:0000259" key="8">
    <source>
        <dbReference type="Pfam" id="PF10433"/>
    </source>
</evidence>
<keyword evidence="2" id="KW-0507">mRNA processing</keyword>
<dbReference type="Pfam" id="PF23726">
    <property type="entry name" value="Beta-prop_RSE1_2nd"/>
    <property type="match status" value="1"/>
</dbReference>
<dbReference type="EMBL" id="BDEQ01000001">
    <property type="protein sequence ID" value="GAT98571.1"/>
    <property type="molecule type" value="Genomic_DNA"/>
</dbReference>
<dbReference type="VEuPathDB" id="AmoebaDB:EHI5A_129300"/>
<dbReference type="FunFam" id="2.130.10.10:FF:001524">
    <property type="entry name" value="CPSF A subunit region protein, putative"/>
    <property type="match status" value="1"/>
</dbReference>
<dbReference type="InterPro" id="IPR050358">
    <property type="entry name" value="RSE1/DDB1/CFT1"/>
</dbReference>
<dbReference type="GO" id="GO:0008380">
    <property type="term" value="P:RNA splicing"/>
    <property type="evidence" value="ECO:0007669"/>
    <property type="project" value="UniProtKB-KW"/>
</dbReference>
<dbReference type="GO" id="GO:0003676">
    <property type="term" value="F:nucleic acid binding"/>
    <property type="evidence" value="ECO:0007669"/>
    <property type="project" value="InterPro"/>
</dbReference>
<dbReference type="Gene3D" id="2.130.10.10">
    <property type="entry name" value="YVTN repeat-like/Quinoprotein amine dehydrogenase"/>
    <property type="match status" value="3"/>
</dbReference>
<evidence type="ECO:0000259" key="9">
    <source>
        <dbReference type="Pfam" id="PF23726"/>
    </source>
</evidence>
<organism evidence="10 11">
    <name type="scientific">Entamoeba histolytica</name>
    <dbReference type="NCBI Taxonomy" id="5759"/>
    <lineage>
        <taxon>Eukaryota</taxon>
        <taxon>Amoebozoa</taxon>
        <taxon>Evosea</taxon>
        <taxon>Archamoebae</taxon>
        <taxon>Mastigamoebida</taxon>
        <taxon>Entamoebidae</taxon>
        <taxon>Entamoeba</taxon>
    </lineage>
</organism>
<comment type="caution">
    <text evidence="10">The sequence shown here is derived from an EMBL/GenBank/DDBJ whole genome shotgun (WGS) entry which is preliminary data.</text>
</comment>
<dbReference type="VEuPathDB" id="AmoebaDB:KM1_159450"/>
<dbReference type="InterPro" id="IPR058543">
    <property type="entry name" value="Beta-prop_RSE1/DDB1/CPSF1_2nd"/>
</dbReference>
<evidence type="ECO:0000256" key="4">
    <source>
        <dbReference type="ARBA" id="ARBA00023187"/>
    </source>
</evidence>
<dbReference type="VEuPathDB" id="AmoebaDB:EHI_144720"/>
<protein>
    <submittedName>
        <fullName evidence="10">Cpsf a subunit region protein putative</fullName>
    </submittedName>
</protein>
<name>A0A5K1U9H3_ENTHI</name>
<dbReference type="PANTHER" id="PTHR10644">
    <property type="entry name" value="DNA REPAIR/RNA PROCESSING CPSF FAMILY"/>
    <property type="match status" value="1"/>
</dbReference>
<feature type="domain" description="RSE1/DDB1/CPSF1 C-terminal" evidence="7">
    <location>
        <begin position="802"/>
        <end position="1111"/>
    </location>
</feature>
<dbReference type="GO" id="GO:0005681">
    <property type="term" value="C:spliceosomal complex"/>
    <property type="evidence" value="ECO:0007669"/>
    <property type="project" value="UniProtKB-KW"/>
</dbReference>
<dbReference type="VEuPathDB" id="AmoebaDB:EHI8A_089660"/>
<dbReference type="InterPro" id="IPR004871">
    <property type="entry name" value="RSE1/DDB1/CPSF1_C"/>
</dbReference>
<dbReference type="AlphaFoldDB" id="A0A5K1U9H3"/>
<evidence type="ECO:0000259" key="7">
    <source>
        <dbReference type="Pfam" id="PF03178"/>
    </source>
</evidence>
<evidence type="ECO:0000256" key="5">
    <source>
        <dbReference type="ARBA" id="ARBA00023242"/>
    </source>
</evidence>
<evidence type="ECO:0000256" key="1">
    <source>
        <dbReference type="ARBA" id="ARBA00004123"/>
    </source>
</evidence>
<reference evidence="10 11" key="1">
    <citation type="submission" date="2016-05" db="EMBL/GenBank/DDBJ databases">
        <title>First whole genome sequencing of Entamoeba histolytica HM1:IMSS-clone-6.</title>
        <authorList>
            <person name="Mukherjee Avik.K."/>
            <person name="Izumyama S."/>
            <person name="Nakada-Tsukui K."/>
            <person name="Nozaki T."/>
        </authorList>
    </citation>
    <scope>NUCLEOTIDE SEQUENCE [LARGE SCALE GENOMIC DNA]</scope>
    <source>
        <strain evidence="10 11">HM1:IMSS clone 6</strain>
    </source>
</reference>